<feature type="compositionally biased region" description="Low complexity" evidence="4">
    <location>
        <begin position="103"/>
        <end position="113"/>
    </location>
</feature>
<dbReference type="SMART" id="SM00360">
    <property type="entry name" value="RRM"/>
    <property type="match status" value="3"/>
</dbReference>
<dbReference type="SUPFAM" id="SSF54928">
    <property type="entry name" value="RNA-binding domain, RBD"/>
    <property type="match status" value="2"/>
</dbReference>
<feature type="region of interest" description="Disordered" evidence="4">
    <location>
        <begin position="723"/>
        <end position="751"/>
    </location>
</feature>
<accession>A0A7S1FH61</accession>
<evidence type="ECO:0000256" key="1">
    <source>
        <dbReference type="ARBA" id="ARBA00022737"/>
    </source>
</evidence>
<dbReference type="CDD" id="cd12277">
    <property type="entry name" value="RRM3_MEI2_EAR1_like"/>
    <property type="match status" value="3"/>
</dbReference>
<keyword evidence="1" id="KW-0677">Repeat</keyword>
<dbReference type="Gene3D" id="3.30.70.330">
    <property type="match status" value="2"/>
</dbReference>
<sequence>MTAPDATSGVLPADARLADSWPLSRAFCDAPQFLEAPGLRLTAPTLLEAQSNWHSGKAPFPGDMLEPSKVLPQDVIGSFPMCLKAVSISPSTEAHLSSPNEDGISVSSPSGSSHGEHEGAFALLPPAALDIDSQNPMKIHIPENFAAHVGPSSLVVATLDDTRYSARHVAAEDTHSAQFTTVMLRNIPNRCTRKILVERMDDSFRGAFDFIYMPIDFSKHCNMGYAFINFKKPETCKRFFAAFHGVKSNVCLLSCNSTKICEVTFARLQGLQENVYSLQNSLIMDQLADHKDWQPLLFDDQGDPVPFPTEKIAMDQSVRGEGRGRRRRSRFEDADPPSHAMAHADTGAAAQYPCDIPSYVSPPSFGMPAHGVSPWTGPVHGMPVPPSLHPGASPWSCWGAPQPEPVLPTTAMLRNIPNNYTRDRLLGRLSQDFAGTFDFLYMPMDFNNHCNMGYAFINFRDPSSCYRFAVTFHGVETATCLPGFNSGKVCHVTSARVQGLDANVQRLRQSNVGEQLADHPEWQPLVFCDSGTPLAFLAAERMQRHDTTGVLHDVVMEGNPHCVWPSAGFAQDTSVPTVAKVRTPGRRSKGGDVQHTTVMLRNIPNNYTRSMLLQKLSLKFRGAFDFLYLPMDFESCCNMGYAFINFRNVETCERFMNDFDGVECRVCLPGFNSAKVCRVTHARVQGLEGNIRHLRNSTIMRDLARHPDWQPLIFTEKGDPLPLPKHLPQGQEAGGDVSNLPHTAATDMWSG</sequence>
<proteinExistence type="predicted"/>
<evidence type="ECO:0000256" key="2">
    <source>
        <dbReference type="ARBA" id="ARBA00022884"/>
    </source>
</evidence>
<evidence type="ECO:0000256" key="3">
    <source>
        <dbReference type="PROSITE-ProRule" id="PRU00176"/>
    </source>
</evidence>
<evidence type="ECO:0000259" key="5">
    <source>
        <dbReference type="PROSITE" id="PS50102"/>
    </source>
</evidence>
<dbReference type="Pfam" id="PF04059">
    <property type="entry name" value="RRM_2"/>
    <property type="match status" value="3"/>
</dbReference>
<evidence type="ECO:0000256" key="4">
    <source>
        <dbReference type="SAM" id="MobiDB-lite"/>
    </source>
</evidence>
<protein>
    <recommendedName>
        <fullName evidence="5">RRM domain-containing protein</fullName>
    </recommendedName>
</protein>
<dbReference type="InterPro" id="IPR012677">
    <property type="entry name" value="Nucleotide-bd_a/b_plait_sf"/>
</dbReference>
<evidence type="ECO:0000313" key="6">
    <source>
        <dbReference type="EMBL" id="CAD8866001.1"/>
    </source>
</evidence>
<dbReference type="InterPro" id="IPR000504">
    <property type="entry name" value="RRM_dom"/>
</dbReference>
<dbReference type="PROSITE" id="PS50102">
    <property type="entry name" value="RRM"/>
    <property type="match status" value="1"/>
</dbReference>
<dbReference type="GO" id="GO:0003723">
    <property type="term" value="F:RNA binding"/>
    <property type="evidence" value="ECO:0007669"/>
    <property type="project" value="UniProtKB-UniRule"/>
</dbReference>
<dbReference type="EMBL" id="HBFQ01056867">
    <property type="protein sequence ID" value="CAD8866001.1"/>
    <property type="molecule type" value="Transcribed_RNA"/>
</dbReference>
<dbReference type="InterPro" id="IPR035979">
    <property type="entry name" value="RBD_domain_sf"/>
</dbReference>
<feature type="region of interest" description="Disordered" evidence="4">
    <location>
        <begin position="315"/>
        <end position="344"/>
    </location>
</feature>
<feature type="domain" description="RRM" evidence="5">
    <location>
        <begin position="596"/>
        <end position="684"/>
    </location>
</feature>
<keyword evidence="2 3" id="KW-0694">RNA-binding</keyword>
<organism evidence="6">
    <name type="scientific">Noctiluca scintillans</name>
    <name type="common">Sea sparkle</name>
    <name type="synonym">Red tide dinoflagellate</name>
    <dbReference type="NCBI Taxonomy" id="2966"/>
    <lineage>
        <taxon>Eukaryota</taxon>
        <taxon>Sar</taxon>
        <taxon>Alveolata</taxon>
        <taxon>Dinophyceae</taxon>
        <taxon>Noctilucales</taxon>
        <taxon>Noctilucaceae</taxon>
        <taxon>Noctiluca</taxon>
    </lineage>
</organism>
<dbReference type="PANTHER" id="PTHR24012">
    <property type="entry name" value="RNA BINDING PROTEIN"/>
    <property type="match status" value="1"/>
</dbReference>
<dbReference type="InterPro" id="IPR007201">
    <property type="entry name" value="Mei2-like_Rrm_C"/>
</dbReference>
<reference evidence="6" key="1">
    <citation type="submission" date="2021-01" db="EMBL/GenBank/DDBJ databases">
        <authorList>
            <person name="Corre E."/>
            <person name="Pelletier E."/>
            <person name="Niang G."/>
            <person name="Scheremetjew M."/>
            <person name="Finn R."/>
            <person name="Kale V."/>
            <person name="Holt S."/>
            <person name="Cochrane G."/>
            <person name="Meng A."/>
            <person name="Brown T."/>
            <person name="Cohen L."/>
        </authorList>
    </citation>
    <scope>NUCLEOTIDE SEQUENCE</scope>
</reference>
<feature type="region of interest" description="Disordered" evidence="4">
    <location>
        <begin position="93"/>
        <end position="117"/>
    </location>
</feature>
<gene>
    <name evidence="6" type="ORF">NSCI0253_LOCUS40356</name>
</gene>
<name>A0A7S1FH61_NOCSC</name>
<dbReference type="AlphaFoldDB" id="A0A7S1FH61"/>